<dbReference type="Proteomes" id="UP000077069">
    <property type="component" value="Unassembled WGS sequence"/>
</dbReference>
<dbReference type="InterPro" id="IPR008030">
    <property type="entry name" value="NmrA-like"/>
</dbReference>
<dbReference type="GeneID" id="28762514"/>
<dbReference type="Gene3D" id="3.40.50.720">
    <property type="entry name" value="NAD(P)-binding Rossmann-like Domain"/>
    <property type="match status" value="1"/>
</dbReference>
<organism evidence="4 5">
    <name type="scientific">Paraphaeosphaeria sporulosa</name>
    <dbReference type="NCBI Taxonomy" id="1460663"/>
    <lineage>
        <taxon>Eukaryota</taxon>
        <taxon>Fungi</taxon>
        <taxon>Dikarya</taxon>
        <taxon>Ascomycota</taxon>
        <taxon>Pezizomycotina</taxon>
        <taxon>Dothideomycetes</taxon>
        <taxon>Pleosporomycetidae</taxon>
        <taxon>Pleosporales</taxon>
        <taxon>Massarineae</taxon>
        <taxon>Didymosphaeriaceae</taxon>
        <taxon>Paraphaeosphaeria</taxon>
    </lineage>
</organism>
<dbReference type="CDD" id="cd05251">
    <property type="entry name" value="NmrA_like_SDR_a"/>
    <property type="match status" value="1"/>
</dbReference>
<gene>
    <name evidence="4" type="ORF">CC84DRAFT_1166694</name>
</gene>
<evidence type="ECO:0000259" key="3">
    <source>
        <dbReference type="Pfam" id="PF05368"/>
    </source>
</evidence>
<evidence type="ECO:0000313" key="5">
    <source>
        <dbReference type="Proteomes" id="UP000077069"/>
    </source>
</evidence>
<protein>
    <submittedName>
        <fullName evidence="4">Putative hscarg dehydrogenase</fullName>
    </submittedName>
</protein>
<dbReference type="InterPro" id="IPR051164">
    <property type="entry name" value="NmrA-like_oxidored"/>
</dbReference>
<dbReference type="RefSeq" id="XP_018033265.1">
    <property type="nucleotide sequence ID" value="XM_018179028.1"/>
</dbReference>
<dbReference type="AlphaFoldDB" id="A0A177C877"/>
<dbReference type="InterPro" id="IPR036291">
    <property type="entry name" value="NAD(P)-bd_dom_sf"/>
</dbReference>
<evidence type="ECO:0000256" key="1">
    <source>
        <dbReference type="ARBA" id="ARBA00006328"/>
    </source>
</evidence>
<accession>A0A177C877</accession>
<comment type="similarity">
    <text evidence="1">Belongs to the NmrA-type oxidoreductase family.</text>
</comment>
<keyword evidence="2" id="KW-0521">NADP</keyword>
<dbReference type="PANTHER" id="PTHR42748">
    <property type="entry name" value="NITROGEN METABOLITE REPRESSION PROTEIN NMRA FAMILY MEMBER"/>
    <property type="match status" value="1"/>
</dbReference>
<keyword evidence="5" id="KW-1185">Reference proteome</keyword>
<dbReference type="GO" id="GO:0005634">
    <property type="term" value="C:nucleus"/>
    <property type="evidence" value="ECO:0007669"/>
    <property type="project" value="TreeGrafter"/>
</dbReference>
<reference evidence="4 5" key="1">
    <citation type="submission" date="2016-05" db="EMBL/GenBank/DDBJ databases">
        <title>Comparative analysis of secretome profiles of manganese(II)-oxidizing ascomycete fungi.</title>
        <authorList>
            <consortium name="DOE Joint Genome Institute"/>
            <person name="Zeiner C.A."/>
            <person name="Purvine S.O."/>
            <person name="Zink E.M."/>
            <person name="Wu S."/>
            <person name="Pasa-Tolic L."/>
            <person name="Chaput D.L."/>
            <person name="Haridas S."/>
            <person name="Grigoriev I.V."/>
            <person name="Santelli C.M."/>
            <person name="Hansel C.M."/>
        </authorList>
    </citation>
    <scope>NUCLEOTIDE SEQUENCE [LARGE SCALE GENOMIC DNA]</scope>
    <source>
        <strain evidence="4 5">AP3s5-JAC2a</strain>
    </source>
</reference>
<dbReference type="Gene3D" id="3.90.25.10">
    <property type="entry name" value="UDP-galactose 4-epimerase, domain 1"/>
    <property type="match status" value="1"/>
</dbReference>
<dbReference type="OrthoDB" id="300709at2759"/>
<dbReference type="PANTHER" id="PTHR42748:SF11">
    <property type="entry name" value="NMRA-LIKE DOMAIN-CONTAINING PROTEIN"/>
    <property type="match status" value="1"/>
</dbReference>
<evidence type="ECO:0000313" key="4">
    <source>
        <dbReference type="EMBL" id="OAG02900.1"/>
    </source>
</evidence>
<dbReference type="STRING" id="1460663.A0A177C877"/>
<evidence type="ECO:0000256" key="2">
    <source>
        <dbReference type="ARBA" id="ARBA00022857"/>
    </source>
</evidence>
<sequence>MSKLLAVFGATGHQGSSVIHHVLHDPILSAQYTIRALTRDPTSHAAQRLKAKGVDVISADVLDRASLDRALQGSHAVFAMTPPYSSPSAPRGTSAFAFEVENGKRIADAALAAGVRFFIFSTLPSVREISKGKYTAVAPFDGKAEAEKYIRGMEVDGMNSAFICPGAFMENFAAQGWAKPRREVEGEEEVWTLCRPNSSAFRIPLIAAREDVGKFVGAMLRDPQRFGGRRVCAAQGRYSWAEVAQCLGKSAGVEIRFRQCGWEEWRKMAPAEGMRDFLEEAYRYAEEFGGYFGEGEEEGVKWAVESVRGEGELMGLEKFLETEPF</sequence>
<feature type="domain" description="NmrA-like" evidence="3">
    <location>
        <begin position="1"/>
        <end position="300"/>
    </location>
</feature>
<name>A0A177C877_9PLEO</name>
<dbReference type="InParanoid" id="A0A177C877"/>
<dbReference type="Pfam" id="PF05368">
    <property type="entry name" value="NmrA"/>
    <property type="match status" value="1"/>
</dbReference>
<dbReference type="SUPFAM" id="SSF51735">
    <property type="entry name" value="NAD(P)-binding Rossmann-fold domains"/>
    <property type="match status" value="1"/>
</dbReference>
<dbReference type="EMBL" id="KV441555">
    <property type="protein sequence ID" value="OAG02900.1"/>
    <property type="molecule type" value="Genomic_DNA"/>
</dbReference>
<proteinExistence type="inferred from homology"/>